<keyword evidence="2" id="KW-1185">Reference proteome</keyword>
<evidence type="ECO:0000313" key="2">
    <source>
        <dbReference type="Proteomes" id="UP000016936"/>
    </source>
</evidence>
<organism evidence="1 2">
    <name type="scientific">Cochliobolus heterostrophus (strain C5 / ATCC 48332 / race O)</name>
    <name type="common">Southern corn leaf blight fungus</name>
    <name type="synonym">Bipolaris maydis</name>
    <dbReference type="NCBI Taxonomy" id="701091"/>
    <lineage>
        <taxon>Eukaryota</taxon>
        <taxon>Fungi</taxon>
        <taxon>Dikarya</taxon>
        <taxon>Ascomycota</taxon>
        <taxon>Pezizomycotina</taxon>
        <taxon>Dothideomycetes</taxon>
        <taxon>Pleosporomycetidae</taxon>
        <taxon>Pleosporales</taxon>
        <taxon>Pleosporineae</taxon>
        <taxon>Pleosporaceae</taxon>
        <taxon>Bipolaris</taxon>
    </lineage>
</organism>
<dbReference type="Proteomes" id="UP000016936">
    <property type="component" value="Unassembled WGS sequence"/>
</dbReference>
<name>M2TVE5_COCH5</name>
<evidence type="ECO:0000313" key="1">
    <source>
        <dbReference type="EMBL" id="EMD90509.1"/>
    </source>
</evidence>
<gene>
    <name evidence="1" type="ORF">COCHEDRAFT_1157516</name>
</gene>
<dbReference type="EMBL" id="KB445578">
    <property type="protein sequence ID" value="EMD90509.1"/>
    <property type="molecule type" value="Genomic_DNA"/>
</dbReference>
<proteinExistence type="predicted"/>
<protein>
    <submittedName>
        <fullName evidence="1">Uncharacterized protein</fullName>
    </submittedName>
</protein>
<dbReference type="OMA" id="TQMISPS"/>
<reference evidence="1 2" key="1">
    <citation type="journal article" date="2012" name="PLoS Pathog.">
        <title>Diverse lifestyles and strategies of plant pathogenesis encoded in the genomes of eighteen Dothideomycetes fungi.</title>
        <authorList>
            <person name="Ohm R.A."/>
            <person name="Feau N."/>
            <person name="Henrissat B."/>
            <person name="Schoch C.L."/>
            <person name="Horwitz B.A."/>
            <person name="Barry K.W."/>
            <person name="Condon B.J."/>
            <person name="Copeland A.C."/>
            <person name="Dhillon B."/>
            <person name="Glaser F."/>
            <person name="Hesse C.N."/>
            <person name="Kosti I."/>
            <person name="LaButti K."/>
            <person name="Lindquist E.A."/>
            <person name="Lucas S."/>
            <person name="Salamov A.A."/>
            <person name="Bradshaw R.E."/>
            <person name="Ciuffetti L."/>
            <person name="Hamelin R.C."/>
            <person name="Kema G.H.J."/>
            <person name="Lawrence C."/>
            <person name="Scott J.A."/>
            <person name="Spatafora J.W."/>
            <person name="Turgeon B.G."/>
            <person name="de Wit P.J.G.M."/>
            <person name="Zhong S."/>
            <person name="Goodwin S.B."/>
            <person name="Grigoriev I.V."/>
        </authorList>
    </citation>
    <scope>NUCLEOTIDE SEQUENCE [LARGE SCALE GENOMIC DNA]</scope>
    <source>
        <strain evidence="2">C5 / ATCC 48332 / race O</strain>
    </source>
</reference>
<dbReference type="AlphaFoldDB" id="M2TVE5"/>
<dbReference type="OrthoDB" id="3770722at2759"/>
<accession>M2TVE5</accession>
<dbReference type="eggNOG" id="ENOG502TEVC">
    <property type="taxonomic scope" value="Eukaryota"/>
</dbReference>
<dbReference type="HOGENOM" id="CLU_061853_0_0_1"/>
<reference evidence="2" key="2">
    <citation type="journal article" date="2013" name="PLoS Genet.">
        <title>Comparative genome structure, secondary metabolite, and effector coding capacity across Cochliobolus pathogens.</title>
        <authorList>
            <person name="Condon B.J."/>
            <person name="Leng Y."/>
            <person name="Wu D."/>
            <person name="Bushley K.E."/>
            <person name="Ohm R.A."/>
            <person name="Otillar R."/>
            <person name="Martin J."/>
            <person name="Schackwitz W."/>
            <person name="Grimwood J."/>
            <person name="MohdZainudin N."/>
            <person name="Xue C."/>
            <person name="Wang R."/>
            <person name="Manning V.A."/>
            <person name="Dhillon B."/>
            <person name="Tu Z.J."/>
            <person name="Steffenson B.J."/>
            <person name="Salamov A."/>
            <person name="Sun H."/>
            <person name="Lowry S."/>
            <person name="LaButti K."/>
            <person name="Han J."/>
            <person name="Copeland A."/>
            <person name="Lindquist E."/>
            <person name="Barry K."/>
            <person name="Schmutz J."/>
            <person name="Baker S.E."/>
            <person name="Ciuffetti L.M."/>
            <person name="Grigoriev I.V."/>
            <person name="Zhong S."/>
            <person name="Turgeon B.G."/>
        </authorList>
    </citation>
    <scope>NUCLEOTIDE SEQUENCE [LARGE SCALE GENOMIC DNA]</scope>
    <source>
        <strain evidence="2">C5 / ATCC 48332 / race O</strain>
    </source>
</reference>
<sequence length="257" mass="28789">MDPTTNNTNDIQHLVYDRDAPFVTPSTPTPPTPIQPITTIVPVLEQTVYNEADETGGCERTLDYVRVQLKALRYLASYPSDALTGRQACKWTQMISPSDFEPTAQEALRLCYYLRSQGFDTCAKFKRGYMKLYVANQESNRRNSQVDVLYWRQDVTTNEITYACSPGISEPLVVGGGGGRRPAVASLSLHATEGRSLYDHYYAQRRQDPRTIDSLATLASAAEIRLQNLVAGENPDPGEIEVTLMQLEEYRALLRGE</sequence>